<sequence length="126" mass="14353">MIQREKIFSSFSAEDTDEAYFFYKNVLGLEVDKGEMSVLTIRINEGMKIIIYPKQDHVPATFTVMNIPVTDIDDAVEELTKKGVVFLQYDMAYIKTDSKGIARNEHGPTLAWFTDPSKNIIALIQE</sequence>
<dbReference type="Pfam" id="PF00903">
    <property type="entry name" value="Glyoxalase"/>
    <property type="match status" value="1"/>
</dbReference>
<dbReference type="InterPro" id="IPR004360">
    <property type="entry name" value="Glyas_Fos-R_dOase_dom"/>
</dbReference>
<name>A0A556MQE0_9FLAO</name>
<feature type="domain" description="VOC" evidence="1">
    <location>
        <begin position="4"/>
        <end position="126"/>
    </location>
</feature>
<dbReference type="OrthoDB" id="9804907at2"/>
<dbReference type="Proteomes" id="UP000316008">
    <property type="component" value="Unassembled WGS sequence"/>
</dbReference>
<dbReference type="InterPro" id="IPR029068">
    <property type="entry name" value="Glyas_Bleomycin-R_OHBP_Dase"/>
</dbReference>
<comment type="caution">
    <text evidence="2">The sequence shown here is derived from an EMBL/GenBank/DDBJ whole genome shotgun (WGS) entry which is preliminary data.</text>
</comment>
<keyword evidence="3" id="KW-1185">Reference proteome</keyword>
<dbReference type="Gene3D" id="3.10.180.10">
    <property type="entry name" value="2,3-Dihydroxybiphenyl 1,2-Dioxygenase, domain 1"/>
    <property type="match status" value="1"/>
</dbReference>
<reference evidence="2 3" key="1">
    <citation type="submission" date="2019-07" db="EMBL/GenBank/DDBJ databases">
        <authorList>
            <person name="Huq M.A."/>
        </authorList>
    </citation>
    <scope>NUCLEOTIDE SEQUENCE [LARGE SCALE GENOMIC DNA]</scope>
    <source>
        <strain evidence="2 3">MAH-3</strain>
    </source>
</reference>
<accession>A0A556MQE0</accession>
<dbReference type="InterPro" id="IPR037523">
    <property type="entry name" value="VOC_core"/>
</dbReference>
<dbReference type="AlphaFoldDB" id="A0A556MQE0"/>
<dbReference type="SUPFAM" id="SSF54593">
    <property type="entry name" value="Glyoxalase/Bleomycin resistance protein/Dihydroxybiphenyl dioxygenase"/>
    <property type="match status" value="1"/>
</dbReference>
<proteinExistence type="predicted"/>
<organism evidence="2 3">
    <name type="scientific">Fluviicola chungangensis</name>
    <dbReference type="NCBI Taxonomy" id="2597671"/>
    <lineage>
        <taxon>Bacteria</taxon>
        <taxon>Pseudomonadati</taxon>
        <taxon>Bacteroidota</taxon>
        <taxon>Flavobacteriia</taxon>
        <taxon>Flavobacteriales</taxon>
        <taxon>Crocinitomicaceae</taxon>
        <taxon>Fluviicola</taxon>
    </lineage>
</organism>
<dbReference type="PROSITE" id="PS51819">
    <property type="entry name" value="VOC"/>
    <property type="match status" value="1"/>
</dbReference>
<evidence type="ECO:0000313" key="3">
    <source>
        <dbReference type="Proteomes" id="UP000316008"/>
    </source>
</evidence>
<dbReference type="EMBL" id="VLPL01000006">
    <property type="protein sequence ID" value="TSJ42085.1"/>
    <property type="molecule type" value="Genomic_DNA"/>
</dbReference>
<evidence type="ECO:0000259" key="1">
    <source>
        <dbReference type="PROSITE" id="PS51819"/>
    </source>
</evidence>
<dbReference type="RefSeq" id="WP_144333716.1">
    <property type="nucleotide sequence ID" value="NZ_VLPL01000006.1"/>
</dbReference>
<gene>
    <name evidence="2" type="ORF">FO442_13440</name>
</gene>
<protein>
    <submittedName>
        <fullName evidence="2">VOC family protein</fullName>
    </submittedName>
</protein>
<evidence type="ECO:0000313" key="2">
    <source>
        <dbReference type="EMBL" id="TSJ42085.1"/>
    </source>
</evidence>